<feature type="coiled-coil region" evidence="1">
    <location>
        <begin position="230"/>
        <end position="264"/>
    </location>
</feature>
<keyword evidence="4" id="KW-1185">Reference proteome</keyword>
<evidence type="ECO:0000313" key="3">
    <source>
        <dbReference type="EMBL" id="VDM26387.1"/>
    </source>
</evidence>
<dbReference type="WBParaSite" id="TTAC_0000518301-mRNA-1">
    <property type="protein sequence ID" value="TTAC_0000518301-mRNA-1"/>
    <property type="gene ID" value="TTAC_0000518301"/>
</dbReference>
<dbReference type="AlphaFoldDB" id="A0A0R3WWP3"/>
<name>A0A0R3WWP3_HYDTA</name>
<evidence type="ECO:0000313" key="4">
    <source>
        <dbReference type="Proteomes" id="UP000274429"/>
    </source>
</evidence>
<proteinExistence type="predicted"/>
<dbReference type="EMBL" id="UYWX01006467">
    <property type="protein sequence ID" value="VDM26387.1"/>
    <property type="molecule type" value="Genomic_DNA"/>
</dbReference>
<organism evidence="5">
    <name type="scientific">Hydatigena taeniaeformis</name>
    <name type="common">Feline tapeworm</name>
    <name type="synonym">Taenia taeniaeformis</name>
    <dbReference type="NCBI Taxonomy" id="6205"/>
    <lineage>
        <taxon>Eukaryota</taxon>
        <taxon>Metazoa</taxon>
        <taxon>Spiralia</taxon>
        <taxon>Lophotrochozoa</taxon>
        <taxon>Platyhelminthes</taxon>
        <taxon>Cestoda</taxon>
        <taxon>Eucestoda</taxon>
        <taxon>Cyclophyllidea</taxon>
        <taxon>Taeniidae</taxon>
        <taxon>Hydatigera</taxon>
    </lineage>
</organism>
<gene>
    <name evidence="3" type="ORF">TTAC_LOCUS5167</name>
</gene>
<keyword evidence="1" id="KW-0175">Coiled coil</keyword>
<reference evidence="3 4" key="2">
    <citation type="submission" date="2018-11" db="EMBL/GenBank/DDBJ databases">
        <authorList>
            <consortium name="Pathogen Informatics"/>
        </authorList>
    </citation>
    <scope>NUCLEOTIDE SEQUENCE [LARGE SCALE GENOMIC DNA]</scope>
</reference>
<sequence length="267" mass="29179">MGSQQSVLEGTACGPPAIGLEDRHLSLASIPTAPLPSSPSFPGMPLLPHSIKARFRPNVNPRRQRPLSCVIPNQGPALPVRRSAGSSRQVVTVSEAPSNLFRSSSTPKVCGASAGCREDSQWEIHQLQHRIPRFEPLATWQNLGGSDPTPLIEMVEVYKRHYATLANTVAQKQEEIVALERKIESTSKRAVDSMQLRQRGAGFPNPASTTDSTATMAAGTYQLERIFRGVNELHDRFKACESLLNNLELQAKALEQQITSHGDATDR</sequence>
<evidence type="ECO:0000256" key="1">
    <source>
        <dbReference type="SAM" id="Coils"/>
    </source>
</evidence>
<accession>A0A0R3WWP3</accession>
<feature type="region of interest" description="Disordered" evidence="2">
    <location>
        <begin position="64"/>
        <end position="84"/>
    </location>
</feature>
<dbReference type="OrthoDB" id="6259694at2759"/>
<feature type="coiled-coil region" evidence="1">
    <location>
        <begin position="162"/>
        <end position="189"/>
    </location>
</feature>
<protein>
    <submittedName>
        <fullName evidence="3 5">Uncharacterized protein</fullName>
    </submittedName>
</protein>
<evidence type="ECO:0000313" key="5">
    <source>
        <dbReference type="WBParaSite" id="TTAC_0000518301-mRNA-1"/>
    </source>
</evidence>
<dbReference type="Proteomes" id="UP000274429">
    <property type="component" value="Unassembled WGS sequence"/>
</dbReference>
<evidence type="ECO:0000256" key="2">
    <source>
        <dbReference type="SAM" id="MobiDB-lite"/>
    </source>
</evidence>
<reference evidence="5" key="1">
    <citation type="submission" date="2017-02" db="UniProtKB">
        <authorList>
            <consortium name="WormBaseParasite"/>
        </authorList>
    </citation>
    <scope>IDENTIFICATION</scope>
</reference>